<keyword evidence="3" id="KW-1185">Reference proteome</keyword>
<feature type="domain" description="DUF2249" evidence="1">
    <location>
        <begin position="110"/>
        <end position="175"/>
    </location>
</feature>
<dbReference type="Pfam" id="PF10006">
    <property type="entry name" value="DUF2249"/>
    <property type="match status" value="2"/>
</dbReference>
<sequence>MDNPRTIELDVRPHLKNKIEPLQIIMDTVKSLNKNDTFVLHVTFKPTPLLMLMKRKGYRHTAQKVEKDHWIATFVHKSSNLEEAGGIQETASQMEHSDPTINGQVEVYFLDNRGLEPPTPMIRTLKQLEKAKPGDTVKIHNDRVPMFLIEELQSLGYAYEIEEQPDGTAVVTIHKT</sequence>
<dbReference type="InterPro" id="IPR036868">
    <property type="entry name" value="TusA-like_sf"/>
</dbReference>
<name>A0A1X7HPP0_9BACL</name>
<evidence type="ECO:0000259" key="1">
    <source>
        <dbReference type="Pfam" id="PF10006"/>
    </source>
</evidence>
<dbReference type="EMBL" id="LT840184">
    <property type="protein sequence ID" value="SMF90695.1"/>
    <property type="molecule type" value="Genomic_DNA"/>
</dbReference>
<dbReference type="Gene3D" id="3.30.110.40">
    <property type="entry name" value="TusA-like domain"/>
    <property type="match status" value="1"/>
</dbReference>
<evidence type="ECO:0000313" key="3">
    <source>
        <dbReference type="Proteomes" id="UP000192940"/>
    </source>
</evidence>
<accession>A0A1X7HPP0</accession>
<dbReference type="SUPFAM" id="SSF64307">
    <property type="entry name" value="SirA-like"/>
    <property type="match status" value="1"/>
</dbReference>
<gene>
    <name evidence="2" type="ORF">SAMN05661091_5190</name>
</gene>
<reference evidence="2 3" key="1">
    <citation type="submission" date="2017-04" db="EMBL/GenBank/DDBJ databases">
        <authorList>
            <person name="Afonso C.L."/>
            <person name="Miller P.J."/>
            <person name="Scott M.A."/>
            <person name="Spackman E."/>
            <person name="Goraichik I."/>
            <person name="Dimitrov K.M."/>
            <person name="Suarez D.L."/>
            <person name="Swayne D.E."/>
        </authorList>
    </citation>
    <scope>NUCLEOTIDE SEQUENCE [LARGE SCALE GENOMIC DNA]</scope>
    <source>
        <strain evidence="2 3">N3/975</strain>
    </source>
</reference>
<dbReference type="RefSeq" id="WP_208915840.1">
    <property type="nucleotide sequence ID" value="NZ_LT840184.1"/>
</dbReference>
<evidence type="ECO:0000313" key="2">
    <source>
        <dbReference type="EMBL" id="SMF90695.1"/>
    </source>
</evidence>
<feature type="domain" description="DUF2249" evidence="1">
    <location>
        <begin position="8"/>
        <end position="75"/>
    </location>
</feature>
<dbReference type="AlphaFoldDB" id="A0A1X7HPP0"/>
<proteinExistence type="predicted"/>
<organism evidence="2 3">
    <name type="scientific">Paenibacillus uliginis N3/975</name>
    <dbReference type="NCBI Taxonomy" id="1313296"/>
    <lineage>
        <taxon>Bacteria</taxon>
        <taxon>Bacillati</taxon>
        <taxon>Bacillota</taxon>
        <taxon>Bacilli</taxon>
        <taxon>Bacillales</taxon>
        <taxon>Paenibacillaceae</taxon>
        <taxon>Paenibacillus</taxon>
    </lineage>
</organism>
<protein>
    <submittedName>
        <fullName evidence="2">Predicted redox protein, regulator of disulfide bond formation</fullName>
    </submittedName>
</protein>
<dbReference type="InterPro" id="IPR018720">
    <property type="entry name" value="DUF2249"/>
</dbReference>
<dbReference type="Proteomes" id="UP000192940">
    <property type="component" value="Chromosome I"/>
</dbReference>
<dbReference type="STRING" id="1313296.SAMN05661091_5190"/>